<keyword evidence="5" id="KW-0808">Transferase</keyword>
<evidence type="ECO:0000256" key="6">
    <source>
        <dbReference type="ARBA" id="ARBA00022703"/>
    </source>
</evidence>
<evidence type="ECO:0000256" key="14">
    <source>
        <dbReference type="ARBA" id="ARBA00042401"/>
    </source>
</evidence>
<dbReference type="EC" id="2.3.2.23" evidence="3"/>
<dbReference type="InParanoid" id="A0A2P6P0C4"/>
<dbReference type="GO" id="GO:0005737">
    <property type="term" value="C:cytoplasm"/>
    <property type="evidence" value="ECO:0007669"/>
    <property type="project" value="UniProtKB-SubCell"/>
</dbReference>
<evidence type="ECO:0000256" key="9">
    <source>
        <dbReference type="ARBA" id="ARBA00022840"/>
    </source>
</evidence>
<comment type="caution">
    <text evidence="16">The sequence shown here is derived from an EMBL/GenBank/DDBJ whole genome shotgun (WGS) entry which is preliminary data.</text>
</comment>
<evidence type="ECO:0000256" key="8">
    <source>
        <dbReference type="ARBA" id="ARBA00022786"/>
    </source>
</evidence>
<protein>
    <recommendedName>
        <fullName evidence="11">Ubiquitin-conjugating enzyme E2 Z</fullName>
        <ecNumber evidence="3">2.3.2.23</ecNumber>
    </recommendedName>
    <alternativeName>
        <fullName evidence="12">E2 ubiquitin-conjugating enzyme Z</fullName>
    </alternativeName>
    <alternativeName>
        <fullName evidence="14">Ubiquitin carrier protein Z</fullName>
    </alternativeName>
    <alternativeName>
        <fullName evidence="13">Ubiquitin-protein ligase Z</fullName>
    </alternativeName>
</protein>
<dbReference type="Proteomes" id="UP000241769">
    <property type="component" value="Unassembled WGS sequence"/>
</dbReference>
<evidence type="ECO:0000313" key="17">
    <source>
        <dbReference type="Proteomes" id="UP000241769"/>
    </source>
</evidence>
<comment type="subcellular location">
    <subcellularLocation>
        <location evidence="2">Cytoplasm</location>
    </subcellularLocation>
    <subcellularLocation>
        <location evidence="1">Nucleus</location>
    </subcellularLocation>
</comment>
<gene>
    <name evidence="16" type="ORF">PROFUN_00005</name>
</gene>
<evidence type="ECO:0000256" key="2">
    <source>
        <dbReference type="ARBA" id="ARBA00004496"/>
    </source>
</evidence>
<keyword evidence="10" id="KW-0539">Nucleus</keyword>
<keyword evidence="9" id="KW-0067">ATP-binding</keyword>
<dbReference type="GO" id="GO:0004869">
    <property type="term" value="F:cysteine-type endopeptidase inhibitor activity"/>
    <property type="evidence" value="ECO:0007669"/>
    <property type="project" value="TreeGrafter"/>
</dbReference>
<evidence type="ECO:0000313" key="16">
    <source>
        <dbReference type="EMBL" id="PRP89663.1"/>
    </source>
</evidence>
<dbReference type="PANTHER" id="PTHR46116">
    <property type="entry name" value="(E3-INDEPENDENT) E2 UBIQUITIN-CONJUGATING ENZYME"/>
    <property type="match status" value="1"/>
</dbReference>
<evidence type="ECO:0000259" key="15">
    <source>
        <dbReference type="PROSITE" id="PS50127"/>
    </source>
</evidence>
<keyword evidence="7" id="KW-0547">Nucleotide-binding</keyword>
<evidence type="ECO:0000256" key="1">
    <source>
        <dbReference type="ARBA" id="ARBA00004123"/>
    </source>
</evidence>
<evidence type="ECO:0000256" key="5">
    <source>
        <dbReference type="ARBA" id="ARBA00022679"/>
    </source>
</evidence>
<evidence type="ECO:0000256" key="10">
    <source>
        <dbReference type="ARBA" id="ARBA00023242"/>
    </source>
</evidence>
<name>A0A2P6P0C4_9EUKA</name>
<dbReference type="Pfam" id="PF00179">
    <property type="entry name" value="UQ_con"/>
    <property type="match status" value="2"/>
</dbReference>
<dbReference type="AlphaFoldDB" id="A0A2P6P0C4"/>
<dbReference type="InterPro" id="IPR000608">
    <property type="entry name" value="UBC"/>
</dbReference>
<feature type="domain" description="UBC core" evidence="15">
    <location>
        <begin position="285"/>
        <end position="436"/>
    </location>
</feature>
<dbReference type="PANTHER" id="PTHR46116:SF26">
    <property type="entry name" value="UBIQUITIN-CONJUGATING ENZYME E2 Z"/>
    <property type="match status" value="1"/>
</dbReference>
<dbReference type="GO" id="GO:0061631">
    <property type="term" value="F:ubiquitin conjugating enzyme activity"/>
    <property type="evidence" value="ECO:0007669"/>
    <property type="project" value="UniProtKB-EC"/>
</dbReference>
<organism evidence="16 17">
    <name type="scientific">Planoprotostelium fungivorum</name>
    <dbReference type="NCBI Taxonomy" id="1890364"/>
    <lineage>
        <taxon>Eukaryota</taxon>
        <taxon>Amoebozoa</taxon>
        <taxon>Evosea</taxon>
        <taxon>Variosea</taxon>
        <taxon>Cavosteliida</taxon>
        <taxon>Cavosteliaceae</taxon>
        <taxon>Planoprotostelium</taxon>
    </lineage>
</organism>
<dbReference type="STRING" id="1890364.A0A2P6P0C4"/>
<dbReference type="SUPFAM" id="SSF54495">
    <property type="entry name" value="UBC-like"/>
    <property type="match status" value="2"/>
</dbReference>
<keyword evidence="4" id="KW-0963">Cytoplasm</keyword>
<accession>A0A2P6P0C4</accession>
<proteinExistence type="predicted"/>
<evidence type="ECO:0000256" key="7">
    <source>
        <dbReference type="ARBA" id="ARBA00022741"/>
    </source>
</evidence>
<reference evidence="16 17" key="1">
    <citation type="journal article" date="2018" name="Genome Biol. Evol.">
        <title>Multiple Roots of Fruiting Body Formation in Amoebozoa.</title>
        <authorList>
            <person name="Hillmann F."/>
            <person name="Forbes G."/>
            <person name="Novohradska S."/>
            <person name="Ferling I."/>
            <person name="Riege K."/>
            <person name="Groth M."/>
            <person name="Westermann M."/>
            <person name="Marz M."/>
            <person name="Spaller T."/>
            <person name="Winckler T."/>
            <person name="Schaap P."/>
            <person name="Glockner G."/>
        </authorList>
    </citation>
    <scope>NUCLEOTIDE SEQUENCE [LARGE SCALE GENOMIC DNA]</scope>
    <source>
        <strain evidence="16 17">Jena</strain>
    </source>
</reference>
<sequence>MSNTATARISKDLREVNSIADLDTPPIPVADELDHAEALIVGPPDTPYEFGFLRFGESQYSTHSHRLPFANRHQSDLKFSNSYPNKPPKVMIETTDHGRVRLNPNLYAGGKVCLSILGTWTGESADEWRSTYSIHYILRAIQSLILTTKPYHNEPGYEENGSDCEKPEEIQAYSDKIKHESLRVCVCGVLEEVLSTNKSSIFGDIIKNHFLLYYHIYMKRAQEETSKDGEKFSMMAFEYPDNGCSGSYNYAGITTRLQEIKGKIESETQQWKENGHELTKAESGWKYYRLIEENDLMKKGTNTLEGTSAGPASDDNVYLWNATIFGPQDSLWEGGIYNVEIVFNDKDNPPRVKFLCDMWHPNITKDGYPFFAIPPNAKEPVMPILIALRKLLTNEPNSSSATWVNPTAAEQYFNKEEGPRQDYKRKVAQCVRRTMEM</sequence>
<dbReference type="OrthoDB" id="1926878at2759"/>
<keyword evidence="6" id="KW-0053">Apoptosis</keyword>
<dbReference type="PROSITE" id="PS50127">
    <property type="entry name" value="UBC_2"/>
    <property type="match status" value="2"/>
</dbReference>
<evidence type="ECO:0000256" key="13">
    <source>
        <dbReference type="ARBA" id="ARBA00042316"/>
    </source>
</evidence>
<evidence type="ECO:0000256" key="3">
    <source>
        <dbReference type="ARBA" id="ARBA00012486"/>
    </source>
</evidence>
<dbReference type="EMBL" id="MDYQ01000001">
    <property type="protein sequence ID" value="PRP89663.1"/>
    <property type="molecule type" value="Genomic_DNA"/>
</dbReference>
<dbReference type="InterPro" id="IPR016135">
    <property type="entry name" value="UBQ-conjugating_enzyme/RWD"/>
</dbReference>
<evidence type="ECO:0000256" key="12">
    <source>
        <dbReference type="ARBA" id="ARBA00041798"/>
    </source>
</evidence>
<keyword evidence="17" id="KW-1185">Reference proteome</keyword>
<dbReference type="GO" id="GO:0005524">
    <property type="term" value="F:ATP binding"/>
    <property type="evidence" value="ECO:0007669"/>
    <property type="project" value="UniProtKB-KW"/>
</dbReference>
<keyword evidence="8" id="KW-0833">Ubl conjugation pathway</keyword>
<dbReference type="GO" id="GO:0005634">
    <property type="term" value="C:nucleus"/>
    <property type="evidence" value="ECO:0007669"/>
    <property type="project" value="UniProtKB-SubCell"/>
</dbReference>
<dbReference type="SMART" id="SM00212">
    <property type="entry name" value="UBCc"/>
    <property type="match status" value="2"/>
</dbReference>
<evidence type="ECO:0000256" key="4">
    <source>
        <dbReference type="ARBA" id="ARBA00022490"/>
    </source>
</evidence>
<feature type="domain" description="UBC core" evidence="15">
    <location>
        <begin position="4"/>
        <end position="186"/>
    </location>
</feature>
<dbReference type="Gene3D" id="3.10.110.10">
    <property type="entry name" value="Ubiquitin Conjugating Enzyme"/>
    <property type="match status" value="2"/>
</dbReference>
<evidence type="ECO:0000256" key="11">
    <source>
        <dbReference type="ARBA" id="ARBA00039894"/>
    </source>
</evidence>